<dbReference type="AlphaFoldDB" id="A0AAD7A5L1"/>
<gene>
    <name evidence="1" type="ORF">DFH08DRAFT_807227</name>
</gene>
<comment type="caution">
    <text evidence="1">The sequence shown here is derived from an EMBL/GenBank/DDBJ whole genome shotgun (WGS) entry which is preliminary data.</text>
</comment>
<name>A0AAD7A5L1_9AGAR</name>
<organism evidence="1 2">
    <name type="scientific">Mycena albidolilacea</name>
    <dbReference type="NCBI Taxonomy" id="1033008"/>
    <lineage>
        <taxon>Eukaryota</taxon>
        <taxon>Fungi</taxon>
        <taxon>Dikarya</taxon>
        <taxon>Basidiomycota</taxon>
        <taxon>Agaricomycotina</taxon>
        <taxon>Agaricomycetes</taxon>
        <taxon>Agaricomycetidae</taxon>
        <taxon>Agaricales</taxon>
        <taxon>Marasmiineae</taxon>
        <taxon>Mycenaceae</taxon>
        <taxon>Mycena</taxon>
    </lineage>
</organism>
<dbReference type="EMBL" id="JARIHO010000015">
    <property type="protein sequence ID" value="KAJ7349891.1"/>
    <property type="molecule type" value="Genomic_DNA"/>
</dbReference>
<proteinExistence type="predicted"/>
<accession>A0AAD7A5L1</accession>
<evidence type="ECO:0000313" key="2">
    <source>
        <dbReference type="Proteomes" id="UP001218218"/>
    </source>
</evidence>
<dbReference type="Proteomes" id="UP001218218">
    <property type="component" value="Unassembled WGS sequence"/>
</dbReference>
<keyword evidence="2" id="KW-1185">Reference proteome</keyword>
<sequence length="109" mass="12375">MPRGKPLSEDLRGVILNMGMNHDVDSIAAMTRDYRNKGTVMRQNMYKELRGRKHSLTVSDTNCQQRPLGRLNSRDARRNPEQVEKGVISTQYSVREAGQGGDNAYVKPR</sequence>
<protein>
    <submittedName>
        <fullName evidence="1">Uncharacterized protein</fullName>
    </submittedName>
</protein>
<evidence type="ECO:0000313" key="1">
    <source>
        <dbReference type="EMBL" id="KAJ7349891.1"/>
    </source>
</evidence>
<reference evidence="1" key="1">
    <citation type="submission" date="2023-03" db="EMBL/GenBank/DDBJ databases">
        <title>Massive genome expansion in bonnet fungi (Mycena s.s.) driven by repeated elements and novel gene families across ecological guilds.</title>
        <authorList>
            <consortium name="Lawrence Berkeley National Laboratory"/>
            <person name="Harder C.B."/>
            <person name="Miyauchi S."/>
            <person name="Viragh M."/>
            <person name="Kuo A."/>
            <person name="Thoen E."/>
            <person name="Andreopoulos B."/>
            <person name="Lu D."/>
            <person name="Skrede I."/>
            <person name="Drula E."/>
            <person name="Henrissat B."/>
            <person name="Morin E."/>
            <person name="Kohler A."/>
            <person name="Barry K."/>
            <person name="LaButti K."/>
            <person name="Morin E."/>
            <person name="Salamov A."/>
            <person name="Lipzen A."/>
            <person name="Mereny Z."/>
            <person name="Hegedus B."/>
            <person name="Baldrian P."/>
            <person name="Stursova M."/>
            <person name="Weitz H."/>
            <person name="Taylor A."/>
            <person name="Grigoriev I.V."/>
            <person name="Nagy L.G."/>
            <person name="Martin F."/>
            <person name="Kauserud H."/>
        </authorList>
    </citation>
    <scope>NUCLEOTIDE SEQUENCE</scope>
    <source>
        <strain evidence="1">CBHHK002</strain>
    </source>
</reference>